<evidence type="ECO:0000313" key="1">
    <source>
        <dbReference type="EMBL" id="TVO75671.1"/>
    </source>
</evidence>
<protein>
    <recommendedName>
        <fullName evidence="3">STAS/SEC14 domain-containing protein</fullName>
    </recommendedName>
</protein>
<proteinExistence type="predicted"/>
<organism evidence="1 2">
    <name type="scientific">Denitromonas halophila</name>
    <dbReference type="NCBI Taxonomy" id="1629404"/>
    <lineage>
        <taxon>Bacteria</taxon>
        <taxon>Pseudomonadati</taxon>
        <taxon>Pseudomonadota</taxon>
        <taxon>Betaproteobacteria</taxon>
        <taxon>Rhodocyclales</taxon>
        <taxon>Zoogloeaceae</taxon>
        <taxon>Denitromonas</taxon>
    </lineage>
</organism>
<accession>A0A557RIM8</accession>
<comment type="caution">
    <text evidence="1">The sequence shown here is derived from an EMBL/GenBank/DDBJ whole genome shotgun (WGS) entry which is preliminary data.</text>
</comment>
<sequence length="133" mass="14613">MGFTLSLSACGHFVLCRVSEDVTLGLIRQATLDATAFGDAHGTQGFLFDARGTRNVESIFRNYQFAHEELPTLGVNRAASFAVLIDPDDRSQDFLETTVRNAGFDMRLFTDPDKAAQWLVLRQPGATRMGNGV</sequence>
<reference evidence="1 2" key="1">
    <citation type="submission" date="2019-07" db="EMBL/GenBank/DDBJ databases">
        <title>The pathways for chlorine oxyanion respiration interact through the shared metabolite chlorate.</title>
        <authorList>
            <person name="Barnum T.P."/>
            <person name="Cheng Y."/>
            <person name="Hill K.A."/>
            <person name="Lucas L.N."/>
            <person name="Carlson H.K."/>
            <person name="Coates J.D."/>
        </authorList>
    </citation>
    <scope>NUCLEOTIDE SEQUENCE [LARGE SCALE GENOMIC DNA]</scope>
    <source>
        <strain evidence="1 2">SFB-1</strain>
    </source>
</reference>
<evidence type="ECO:0000313" key="2">
    <source>
        <dbReference type="Proteomes" id="UP000318349"/>
    </source>
</evidence>
<gene>
    <name evidence="1" type="ORF">FHP89_13075</name>
</gene>
<evidence type="ECO:0008006" key="3">
    <source>
        <dbReference type="Google" id="ProtNLM"/>
    </source>
</evidence>
<dbReference type="AlphaFoldDB" id="A0A557RIM8"/>
<dbReference type="Proteomes" id="UP000318349">
    <property type="component" value="Unassembled WGS sequence"/>
</dbReference>
<dbReference type="EMBL" id="VMNI01000012">
    <property type="protein sequence ID" value="TVO75671.1"/>
    <property type="molecule type" value="Genomic_DNA"/>
</dbReference>
<name>A0A557RIM8_9RHOO</name>